<accession>A0A498J190</accession>
<proteinExistence type="predicted"/>
<comment type="caution">
    <text evidence="1">The sequence shown here is derived from an EMBL/GenBank/DDBJ whole genome shotgun (WGS) entry which is preliminary data.</text>
</comment>
<dbReference type="Proteomes" id="UP000290289">
    <property type="component" value="Chromosome 9"/>
</dbReference>
<reference evidence="1 2" key="1">
    <citation type="submission" date="2018-10" db="EMBL/GenBank/DDBJ databases">
        <title>A high-quality apple genome assembly.</title>
        <authorList>
            <person name="Hu J."/>
        </authorList>
    </citation>
    <scope>NUCLEOTIDE SEQUENCE [LARGE SCALE GENOMIC DNA]</scope>
    <source>
        <strain evidence="2">cv. HFTH1</strain>
        <tissue evidence="1">Young leaf</tissue>
    </source>
</reference>
<dbReference type="AlphaFoldDB" id="A0A498J190"/>
<evidence type="ECO:0000313" key="2">
    <source>
        <dbReference type="Proteomes" id="UP000290289"/>
    </source>
</evidence>
<name>A0A498J190_MALDO</name>
<gene>
    <name evidence="1" type="ORF">DVH24_000625</name>
</gene>
<dbReference type="EMBL" id="RDQH01000335">
    <property type="protein sequence ID" value="RXH89026.1"/>
    <property type="molecule type" value="Genomic_DNA"/>
</dbReference>
<protein>
    <submittedName>
        <fullName evidence="1">Uncharacterized protein</fullName>
    </submittedName>
</protein>
<evidence type="ECO:0000313" key="1">
    <source>
        <dbReference type="EMBL" id="RXH89026.1"/>
    </source>
</evidence>
<organism evidence="1 2">
    <name type="scientific">Malus domestica</name>
    <name type="common">Apple</name>
    <name type="synonym">Pyrus malus</name>
    <dbReference type="NCBI Taxonomy" id="3750"/>
    <lineage>
        <taxon>Eukaryota</taxon>
        <taxon>Viridiplantae</taxon>
        <taxon>Streptophyta</taxon>
        <taxon>Embryophyta</taxon>
        <taxon>Tracheophyta</taxon>
        <taxon>Spermatophyta</taxon>
        <taxon>Magnoliopsida</taxon>
        <taxon>eudicotyledons</taxon>
        <taxon>Gunneridae</taxon>
        <taxon>Pentapetalae</taxon>
        <taxon>rosids</taxon>
        <taxon>fabids</taxon>
        <taxon>Rosales</taxon>
        <taxon>Rosaceae</taxon>
        <taxon>Amygdaloideae</taxon>
        <taxon>Maleae</taxon>
        <taxon>Malus</taxon>
    </lineage>
</organism>
<keyword evidence="2" id="KW-1185">Reference proteome</keyword>
<sequence length="158" mass="17889">MLVIWVTQSTARFLLDGMHYHGVLNMAFLSASHRLLQVIEVISKYMSLFVASYVAYANQIHVVLAFYIDTIGIITDFGKHFDGEEDVSWCHFNATCNVDLMAALFVDHTAHIHVMERFLAGPTTSVAPAQFERLEDKPHVKGGWIDAALCYWALVRTR</sequence>